<name>A0A0B7HZM0_9FLAO</name>
<reference evidence="2 4" key="2">
    <citation type="submission" date="2017-08" db="EMBL/GenBank/DDBJ databases">
        <title>Capnocytophaga canis 17-158 assembly.</title>
        <authorList>
            <person name="Gulvik C.A."/>
        </authorList>
    </citation>
    <scope>NUCLEOTIDE SEQUENCE [LARGE SCALE GENOMIC DNA]</scope>
    <source>
        <strain evidence="2 4">17-158</strain>
    </source>
</reference>
<dbReference type="STRING" id="1848903.CCAND38_300015"/>
<evidence type="ECO:0000313" key="2">
    <source>
        <dbReference type="EMBL" id="RIY38027.1"/>
    </source>
</evidence>
<dbReference type="EMBL" id="NSDI01000001">
    <property type="protein sequence ID" value="RIY38027.1"/>
    <property type="molecule type" value="Genomic_DNA"/>
</dbReference>
<dbReference type="AlphaFoldDB" id="A0A0B7HZM0"/>
<dbReference type="OrthoDB" id="1466422at2"/>
<sequence>MKKVLQIALWAVGLFFCFMIYKSVTGPIQFKKIKTERYTEVIRKLKDIRDAQEAHRVVKGKYAANFDELTSFIETAKFTITSQRDTSWVEYDKVYKIDMLKQGVVVDTLGYVAVKDSLFKNSDRYKNLRYVPHAKSKEEQFVMNTAMLDRNGVQASVFEAYVPKKVVLWDQDENDVQVEIARNSVEEVKGDLIKVGSLDDITINGNWPTSYDAKTARK</sequence>
<accession>A0A0B7HZM0</accession>
<gene>
    <name evidence="1" type="ORF">CCAND93_840035</name>
    <name evidence="2" type="ORF">CKY20_00310</name>
</gene>
<evidence type="ECO:0000313" key="4">
    <source>
        <dbReference type="Proteomes" id="UP000265497"/>
    </source>
</evidence>
<evidence type="ECO:0000313" key="1">
    <source>
        <dbReference type="EMBL" id="CEN54351.1"/>
    </source>
</evidence>
<reference evidence="1 3" key="1">
    <citation type="submission" date="2015-01" db="EMBL/GenBank/DDBJ databases">
        <authorList>
            <person name="MANFREDI Pablo"/>
        </authorList>
    </citation>
    <scope>NUCLEOTIDE SEQUENCE [LARGE SCALE GENOMIC DNA]</scope>
    <source>
        <strain evidence="1 3">CcD93</strain>
    </source>
</reference>
<dbReference type="Proteomes" id="UP000038200">
    <property type="component" value="Unassembled WGS sequence"/>
</dbReference>
<dbReference type="Proteomes" id="UP000265497">
    <property type="component" value="Unassembled WGS sequence"/>
</dbReference>
<dbReference type="EMBL" id="CDOL01000277">
    <property type="protein sequence ID" value="CEN54351.1"/>
    <property type="molecule type" value="Genomic_DNA"/>
</dbReference>
<proteinExistence type="predicted"/>
<dbReference type="RefSeq" id="WP_042009927.1">
    <property type="nucleotide sequence ID" value="NZ_BOQK01000022.1"/>
</dbReference>
<evidence type="ECO:0000313" key="3">
    <source>
        <dbReference type="Proteomes" id="UP000038200"/>
    </source>
</evidence>
<protein>
    <submittedName>
        <fullName evidence="1">Uncharacterized protein</fullName>
    </submittedName>
</protein>
<organism evidence="1 3">
    <name type="scientific">Capnocytophaga canis</name>
    <dbReference type="NCBI Taxonomy" id="1848903"/>
    <lineage>
        <taxon>Bacteria</taxon>
        <taxon>Pseudomonadati</taxon>
        <taxon>Bacteroidota</taxon>
        <taxon>Flavobacteriia</taxon>
        <taxon>Flavobacteriales</taxon>
        <taxon>Flavobacteriaceae</taxon>
        <taxon>Capnocytophaga</taxon>
    </lineage>
</organism>